<dbReference type="Gene3D" id="1.25.10.10">
    <property type="entry name" value="Leucine-rich Repeat Variant"/>
    <property type="match status" value="1"/>
</dbReference>
<evidence type="ECO:0000256" key="1">
    <source>
        <dbReference type="ARBA" id="ARBA00004123"/>
    </source>
</evidence>
<dbReference type="GO" id="GO:0006281">
    <property type="term" value="P:DNA repair"/>
    <property type="evidence" value="ECO:0007669"/>
    <property type="project" value="TreeGrafter"/>
</dbReference>
<evidence type="ECO:0000313" key="8">
    <source>
        <dbReference type="EMBL" id="RWS23881.1"/>
    </source>
</evidence>
<organism evidence="8 9">
    <name type="scientific">Leptotrombidium deliense</name>
    <dbReference type="NCBI Taxonomy" id="299467"/>
    <lineage>
        <taxon>Eukaryota</taxon>
        <taxon>Metazoa</taxon>
        <taxon>Ecdysozoa</taxon>
        <taxon>Arthropoda</taxon>
        <taxon>Chelicerata</taxon>
        <taxon>Arachnida</taxon>
        <taxon>Acari</taxon>
        <taxon>Acariformes</taxon>
        <taxon>Trombidiformes</taxon>
        <taxon>Prostigmata</taxon>
        <taxon>Anystina</taxon>
        <taxon>Parasitengona</taxon>
        <taxon>Trombiculoidea</taxon>
        <taxon>Trombiculidae</taxon>
        <taxon>Leptotrombidium</taxon>
    </lineage>
</organism>
<feature type="region of interest" description="Disordered" evidence="7">
    <location>
        <begin position="1101"/>
        <end position="1144"/>
    </location>
</feature>
<evidence type="ECO:0000256" key="3">
    <source>
        <dbReference type="ARBA" id="ARBA00022776"/>
    </source>
</evidence>
<dbReference type="InterPro" id="IPR016024">
    <property type="entry name" value="ARM-type_fold"/>
</dbReference>
<comment type="caution">
    <text evidence="8">The sequence shown here is derived from an EMBL/GenBank/DDBJ whole genome shotgun (WGS) entry which is preliminary data.</text>
</comment>
<dbReference type="VEuPathDB" id="VectorBase:LDEU008159"/>
<evidence type="ECO:0000256" key="7">
    <source>
        <dbReference type="SAM" id="MobiDB-lite"/>
    </source>
</evidence>
<dbReference type="PANTHER" id="PTHR12663:SF0">
    <property type="entry name" value="PRECOCIOUS DISSOCIATION OF SISTERS 5, ISOFORM A"/>
    <property type="match status" value="1"/>
</dbReference>
<name>A0A443S8N6_9ACAR</name>
<dbReference type="GO" id="GO:0007064">
    <property type="term" value="P:mitotic sister chromatid cohesion"/>
    <property type="evidence" value="ECO:0007669"/>
    <property type="project" value="InterPro"/>
</dbReference>
<evidence type="ECO:0000256" key="4">
    <source>
        <dbReference type="ARBA" id="ARBA00023242"/>
    </source>
</evidence>
<dbReference type="STRING" id="299467.A0A443S8N6"/>
<feature type="non-terminal residue" evidence="8">
    <location>
        <position position="1"/>
    </location>
</feature>
<reference evidence="8 9" key="1">
    <citation type="journal article" date="2018" name="Gigascience">
        <title>Genomes of trombidid mites reveal novel predicted allergens and laterally-transferred genes associated with secondary metabolism.</title>
        <authorList>
            <person name="Dong X."/>
            <person name="Chaisiri K."/>
            <person name="Xia D."/>
            <person name="Armstrong S.D."/>
            <person name="Fang Y."/>
            <person name="Donnelly M.J."/>
            <person name="Kadowaki T."/>
            <person name="McGarry J.W."/>
            <person name="Darby A.C."/>
            <person name="Makepeace B.L."/>
        </authorList>
    </citation>
    <scope>NUCLEOTIDE SEQUENCE [LARGE SCALE GENOMIC DNA]</scope>
    <source>
        <strain evidence="8">UoL-UT</strain>
    </source>
</reference>
<dbReference type="EMBL" id="NCKV01005733">
    <property type="protein sequence ID" value="RWS23881.1"/>
    <property type="molecule type" value="Genomic_DNA"/>
</dbReference>
<comment type="subcellular location">
    <subcellularLocation>
        <location evidence="1">Nucleus</location>
    </subcellularLocation>
</comment>
<keyword evidence="3" id="KW-0498">Mitosis</keyword>
<dbReference type="SUPFAM" id="SSF48371">
    <property type="entry name" value="ARM repeat"/>
    <property type="match status" value="1"/>
</dbReference>
<dbReference type="Proteomes" id="UP000288716">
    <property type="component" value="Unassembled WGS sequence"/>
</dbReference>
<feature type="region of interest" description="Disordered" evidence="7">
    <location>
        <begin position="19"/>
        <end position="48"/>
    </location>
</feature>
<gene>
    <name evidence="8" type="ORF">B4U80_05305</name>
</gene>
<dbReference type="GO" id="GO:0005634">
    <property type="term" value="C:nucleus"/>
    <property type="evidence" value="ECO:0007669"/>
    <property type="project" value="UniProtKB-SubCell"/>
</dbReference>
<proteinExistence type="predicted"/>
<evidence type="ECO:0000256" key="5">
    <source>
        <dbReference type="ARBA" id="ARBA00023306"/>
    </source>
</evidence>
<keyword evidence="5" id="KW-0131">Cell cycle</keyword>
<dbReference type="AlphaFoldDB" id="A0A443S8N6"/>
<dbReference type="GO" id="GO:0000785">
    <property type="term" value="C:chromatin"/>
    <property type="evidence" value="ECO:0007669"/>
    <property type="project" value="TreeGrafter"/>
</dbReference>
<feature type="coiled-coil region" evidence="6">
    <location>
        <begin position="306"/>
        <end position="333"/>
    </location>
</feature>
<feature type="compositionally biased region" description="Polar residues" evidence="7">
    <location>
        <begin position="1058"/>
        <end position="1069"/>
    </location>
</feature>
<keyword evidence="4" id="KW-0539">Nucleus</keyword>
<keyword evidence="9" id="KW-1185">Reference proteome</keyword>
<evidence type="ECO:0000256" key="2">
    <source>
        <dbReference type="ARBA" id="ARBA00022618"/>
    </source>
</evidence>
<feature type="region of interest" description="Disordered" evidence="7">
    <location>
        <begin position="1048"/>
        <end position="1069"/>
    </location>
</feature>
<evidence type="ECO:0000256" key="6">
    <source>
        <dbReference type="SAM" id="Coils"/>
    </source>
</evidence>
<dbReference type="OrthoDB" id="200660at2759"/>
<sequence length="1144" mass="128703">PYLISYFNNAITHGVHANAGEISDDDDDEGSQSVQPVKPSRANKGSTPTSVTQLCELIYELNQICPSVMEGILPQLEFKIRSNEERERCEFTKLLARLFSDKNSNLAEQYPELWKSFLGRFRDISITVRMRCVQYSMHFLLNHPELREDITEQLKQRQHDPDENVRYEVVMAIISAAKKGIENINEDLLSFVKERTLDKKFKIRREALYGMAQLYKQYNVAAVGENSLEISIDINSNSALKMLNWIKNKCLHNYYQSLLDDRLLVERILHTCLIPYSLPLAHRMKTLYTFYCTIDAHAARAFNELLRQQQSVRKQVKEVLDILKEEKTDERDQILRQRIQQCSKNLPEPVKADEYLTKLCRNLELNPALRQHMEIIVTSTAYPQVGEDGTIVAPPPCSTIEASVKEVLKSLGFPVQTNSFYVIIKQLMERIAPVMIDYQGLILLFDYVSDSLLGDGEMDAQCGIENSAKRGLQLIHSLSSVFPAIFYGREIFSEYLLPFLWQGTDNPQIGEIVLQILSNIGATAGSYAVSSLGGDETTLLSVPWWAADEEVIPRLINKFVLKASSTKQAKYAIQCLNAIIQDDSEKMKIFGQILDQIKNEGLTLETHNFRTHLVTIGMIATCGGHVFFPKLLRSIIQKFVVQNLLLKDQRLAEEIATQEENEKQRDNSDVAVAYEFCSEEIKCKVEGIKLMVRWLYGLKLNTLIASPENQQEILNNYQKSSTNTLQLLKTLIQNGGDLNEQNIGGTSLEKAFIRVAAANAMLKIVSNDAITAATTSQGDTTIVSASSPTSQIMSAPQLHALSTVLLDAEEFVREKFALKLHKGLISLSLGLEFLSILCLGGTFDNNTTFKNKLRSYLHLNLAKRRDLVKSKGVVNLKAILPDCVLPYIIHLLAHMPFYTQYDNVAQLDVVKECLWFIMEPLVLKNEHYSFSFYKRTLENIKTCVDRVSATALQEAEANNTANTTAMTTMTNYKIYCACDLALGLVMSKTQNFLLKDFPVQPSLPGKYYMVSPAAADNNLKCYLPPEMQFAPPKRCGLEAEILGKITKSFAQNPPPLPSTNKNRGVKSNQVNQPAQIVVLQGDSVVEEGMIVEQSVDSKDAIQTVSQQPRSRKQDLGAVLCDDSDKDVEHSSKKLPSAPVVSNRP</sequence>
<dbReference type="InterPro" id="IPR039776">
    <property type="entry name" value="Pds5"/>
</dbReference>
<protein>
    <submittedName>
        <fullName evidence="8">Uncharacterized protein</fullName>
    </submittedName>
</protein>
<keyword evidence="6" id="KW-0175">Coiled coil</keyword>
<dbReference type="Pfam" id="PF20168">
    <property type="entry name" value="PDS5"/>
    <property type="match status" value="1"/>
</dbReference>
<dbReference type="InterPro" id="IPR011989">
    <property type="entry name" value="ARM-like"/>
</dbReference>
<dbReference type="PANTHER" id="PTHR12663">
    <property type="entry name" value="ANDROGEN INDUCED INHIBITOR OF PROLIFERATION AS3 / PDS5-RELATED"/>
    <property type="match status" value="1"/>
</dbReference>
<evidence type="ECO:0000313" key="9">
    <source>
        <dbReference type="Proteomes" id="UP000288716"/>
    </source>
</evidence>
<keyword evidence="2" id="KW-0132">Cell division</keyword>
<accession>A0A443S8N6</accession>
<dbReference type="GO" id="GO:0051301">
    <property type="term" value="P:cell division"/>
    <property type="evidence" value="ECO:0007669"/>
    <property type="project" value="UniProtKB-KW"/>
</dbReference>
<feature type="non-terminal residue" evidence="8">
    <location>
        <position position="1144"/>
    </location>
</feature>